<gene>
    <name evidence="1" type="ordered locus">Avin_25470</name>
</gene>
<evidence type="ECO:0000313" key="1">
    <source>
        <dbReference type="EMBL" id="ACO78729.1"/>
    </source>
</evidence>
<dbReference type="InterPro" id="IPR002514">
    <property type="entry name" value="Transposase_8"/>
</dbReference>
<organism evidence="1 2">
    <name type="scientific">Azotobacter vinelandii (strain DJ / ATCC BAA-1303)</name>
    <dbReference type="NCBI Taxonomy" id="322710"/>
    <lineage>
        <taxon>Bacteria</taxon>
        <taxon>Pseudomonadati</taxon>
        <taxon>Pseudomonadota</taxon>
        <taxon>Gammaproteobacteria</taxon>
        <taxon>Pseudomonadales</taxon>
        <taxon>Pseudomonadaceae</taxon>
        <taxon>Azotobacter</taxon>
    </lineage>
</organism>
<dbReference type="EMBL" id="CP001157">
    <property type="protein sequence ID" value="ACO78729.1"/>
    <property type="molecule type" value="Genomic_DNA"/>
</dbReference>
<accession>C1DIP8</accession>
<proteinExistence type="predicted"/>
<dbReference type="EnsemblBacteria" id="ACO78729">
    <property type="protein sequence ID" value="ACO78729"/>
    <property type="gene ID" value="Avin_25470"/>
</dbReference>
<sequence>MTTSKDRHIEVLGQERRRRWSVEEKLAMVRESLASGQSVSVVARRNGHQSQPVVPLAQALLVL</sequence>
<dbReference type="KEGG" id="avn:Avin_25470"/>
<dbReference type="SUPFAM" id="SSF48295">
    <property type="entry name" value="TrpR-like"/>
    <property type="match status" value="1"/>
</dbReference>
<dbReference type="Pfam" id="PF01527">
    <property type="entry name" value="HTH_Tnp_1"/>
    <property type="match status" value="1"/>
</dbReference>
<keyword evidence="2" id="KW-1185">Reference proteome</keyword>
<reference evidence="1 2" key="1">
    <citation type="journal article" date="2009" name="J. Bacteriol.">
        <title>Genome sequence of Azotobacter vinelandii, an obligate aerobe specialized to support diverse anaerobic metabolic processes.</title>
        <authorList>
            <person name="Setubal J.C."/>
            <person name="dos Santos P."/>
            <person name="Goldman B.S."/>
            <person name="Ertesvag H."/>
            <person name="Espin G."/>
            <person name="Rubio L.M."/>
            <person name="Valla S."/>
            <person name="Almeida N.F."/>
            <person name="Balasubramanian D."/>
            <person name="Cromes L."/>
            <person name="Curatti L."/>
            <person name="Du Z."/>
            <person name="Godsy E."/>
            <person name="Goodner B."/>
            <person name="Hellner-Burris K."/>
            <person name="Hernandez J.A."/>
            <person name="Houmiel K."/>
            <person name="Imperial J."/>
            <person name="Kennedy C."/>
            <person name="Larson T.J."/>
            <person name="Latreille P."/>
            <person name="Ligon L.S."/>
            <person name="Lu J."/>
            <person name="Maerk M."/>
            <person name="Miller N.M."/>
            <person name="Norton S."/>
            <person name="O'Carroll I.P."/>
            <person name="Paulsen I."/>
            <person name="Raulfs E.C."/>
            <person name="Roemer R."/>
            <person name="Rosser J."/>
            <person name="Segura D."/>
            <person name="Slater S."/>
            <person name="Stricklin S.L."/>
            <person name="Studholme D.J."/>
            <person name="Sun J."/>
            <person name="Viana C.J."/>
            <person name="Wallin E."/>
            <person name="Wang B."/>
            <person name="Wheeler C."/>
            <person name="Zhu H."/>
            <person name="Dean D.R."/>
            <person name="Dixon R."/>
            <person name="Wood D."/>
        </authorList>
    </citation>
    <scope>NUCLEOTIDE SEQUENCE [LARGE SCALE GENOMIC DNA]</scope>
    <source>
        <strain evidence="2">DJ / ATCC BAA-1303</strain>
    </source>
</reference>
<protein>
    <submittedName>
        <fullName evidence="1">Transposase IS3/IS911</fullName>
    </submittedName>
</protein>
<dbReference type="HOGENOM" id="CLU_027402_25_3_6"/>
<dbReference type="InterPro" id="IPR010921">
    <property type="entry name" value="Trp_repressor/repl_initiator"/>
</dbReference>
<name>C1DIP8_AZOVD</name>
<dbReference type="AlphaFoldDB" id="C1DIP8"/>
<dbReference type="GO" id="GO:0043565">
    <property type="term" value="F:sequence-specific DNA binding"/>
    <property type="evidence" value="ECO:0007669"/>
    <property type="project" value="InterPro"/>
</dbReference>
<dbReference type="GO" id="GO:0006313">
    <property type="term" value="P:DNA transposition"/>
    <property type="evidence" value="ECO:0007669"/>
    <property type="project" value="InterPro"/>
</dbReference>
<evidence type="ECO:0000313" key="2">
    <source>
        <dbReference type="Proteomes" id="UP000002424"/>
    </source>
</evidence>
<dbReference type="eggNOG" id="COG2963">
    <property type="taxonomic scope" value="Bacteria"/>
</dbReference>
<dbReference type="GO" id="GO:0004803">
    <property type="term" value="F:transposase activity"/>
    <property type="evidence" value="ECO:0007669"/>
    <property type="project" value="InterPro"/>
</dbReference>
<dbReference type="STRING" id="322710.Avin_25470"/>
<dbReference type="Proteomes" id="UP000002424">
    <property type="component" value="Chromosome"/>
</dbReference>